<gene>
    <name evidence="1" type="ORF">P7K49_039148</name>
</gene>
<name>A0ABQ9TGN2_SAGOE</name>
<protein>
    <submittedName>
        <fullName evidence="1">Uncharacterized protein</fullName>
    </submittedName>
</protein>
<sequence>MDGLVECTRLGSGTGVSADMKCSGGGKGLRKVGPRGVGRRCLTEDRLRSWCILRAELRLDINDVGSAALQ</sequence>
<accession>A0ABQ9TGN2</accession>
<evidence type="ECO:0000313" key="2">
    <source>
        <dbReference type="Proteomes" id="UP001266305"/>
    </source>
</evidence>
<keyword evidence="2" id="KW-1185">Reference proteome</keyword>
<reference evidence="1 2" key="1">
    <citation type="submission" date="2023-05" db="EMBL/GenBank/DDBJ databases">
        <title>B98-5 Cell Line De Novo Hybrid Assembly: An Optical Mapping Approach.</title>
        <authorList>
            <person name="Kananen K."/>
            <person name="Auerbach J.A."/>
            <person name="Kautto E."/>
            <person name="Blachly J.S."/>
        </authorList>
    </citation>
    <scope>NUCLEOTIDE SEQUENCE [LARGE SCALE GENOMIC DNA]</scope>
    <source>
        <strain evidence="1">B95-8</strain>
        <tissue evidence="1">Cell line</tissue>
    </source>
</reference>
<comment type="caution">
    <text evidence="1">The sequence shown here is derived from an EMBL/GenBank/DDBJ whole genome shotgun (WGS) entry which is preliminary data.</text>
</comment>
<proteinExistence type="predicted"/>
<organism evidence="1 2">
    <name type="scientific">Saguinus oedipus</name>
    <name type="common">Cotton-top tamarin</name>
    <name type="synonym">Oedipomidas oedipus</name>
    <dbReference type="NCBI Taxonomy" id="9490"/>
    <lineage>
        <taxon>Eukaryota</taxon>
        <taxon>Metazoa</taxon>
        <taxon>Chordata</taxon>
        <taxon>Craniata</taxon>
        <taxon>Vertebrata</taxon>
        <taxon>Euteleostomi</taxon>
        <taxon>Mammalia</taxon>
        <taxon>Eutheria</taxon>
        <taxon>Euarchontoglires</taxon>
        <taxon>Primates</taxon>
        <taxon>Haplorrhini</taxon>
        <taxon>Platyrrhini</taxon>
        <taxon>Cebidae</taxon>
        <taxon>Callitrichinae</taxon>
        <taxon>Saguinus</taxon>
    </lineage>
</organism>
<evidence type="ECO:0000313" key="1">
    <source>
        <dbReference type="EMBL" id="KAK2083912.1"/>
    </source>
</evidence>
<dbReference type="EMBL" id="JASSZA010000023">
    <property type="protein sequence ID" value="KAK2083912.1"/>
    <property type="molecule type" value="Genomic_DNA"/>
</dbReference>
<dbReference type="Proteomes" id="UP001266305">
    <property type="component" value="Unassembled WGS sequence"/>
</dbReference>